<proteinExistence type="predicted"/>
<reference evidence="2" key="1">
    <citation type="submission" date="2022-11" db="UniProtKB">
        <authorList>
            <consortium name="WormBaseParasite"/>
        </authorList>
    </citation>
    <scope>IDENTIFICATION</scope>
</reference>
<dbReference type="Proteomes" id="UP000887580">
    <property type="component" value="Unplaced"/>
</dbReference>
<dbReference type="WBParaSite" id="PS1159_v2.g18804.t1">
    <property type="protein sequence ID" value="PS1159_v2.g18804.t1"/>
    <property type="gene ID" value="PS1159_v2.g18804"/>
</dbReference>
<evidence type="ECO:0000313" key="2">
    <source>
        <dbReference type="WBParaSite" id="PS1159_v2.g18804.t1"/>
    </source>
</evidence>
<organism evidence="1 2">
    <name type="scientific">Panagrolaimus sp. PS1159</name>
    <dbReference type="NCBI Taxonomy" id="55785"/>
    <lineage>
        <taxon>Eukaryota</taxon>
        <taxon>Metazoa</taxon>
        <taxon>Ecdysozoa</taxon>
        <taxon>Nematoda</taxon>
        <taxon>Chromadorea</taxon>
        <taxon>Rhabditida</taxon>
        <taxon>Tylenchina</taxon>
        <taxon>Panagrolaimomorpha</taxon>
        <taxon>Panagrolaimoidea</taxon>
        <taxon>Panagrolaimidae</taxon>
        <taxon>Panagrolaimus</taxon>
    </lineage>
</organism>
<protein>
    <submittedName>
        <fullName evidence="2">Uncharacterized protein</fullName>
    </submittedName>
</protein>
<accession>A0AC35FNK8</accession>
<name>A0AC35FNK8_9BILA</name>
<sequence>MKNFVELNQTQIETFFGNFSKNVEEFLKTQHSSISIPLKTITECIYPNLVFDLKSFVTEIFTAFKNEQDLSERKEEICKADIIEEISQSTFLPIHELCTYENQNEHFSFVENIESDKFDENQIKDLTRFDEIVKNQTLVKESDNCLPYQISTAYGKIIDEAEETFDPMANGMFVDAIQLYYSIKGKLPFKSFTDCFENVSEEK</sequence>
<evidence type="ECO:0000313" key="1">
    <source>
        <dbReference type="Proteomes" id="UP000887580"/>
    </source>
</evidence>